<dbReference type="FunFam" id="3.20.20.80:FF:000010">
    <property type="entry name" value="glucan endo-1,3-beta-glucosidase, basic"/>
    <property type="match status" value="1"/>
</dbReference>
<reference evidence="7" key="2">
    <citation type="submission" date="2025-08" db="UniProtKB">
        <authorList>
            <consortium name="RefSeq"/>
        </authorList>
    </citation>
    <scope>IDENTIFICATION</scope>
    <source>
        <tissue evidence="7">Leaf</tissue>
    </source>
</reference>
<keyword evidence="6" id="KW-1185">Reference proteome</keyword>
<dbReference type="SUPFAM" id="SSF51445">
    <property type="entry name" value="(Trans)glycosidases"/>
    <property type="match status" value="1"/>
</dbReference>
<dbReference type="InterPro" id="IPR000490">
    <property type="entry name" value="Glyco_hydro_17"/>
</dbReference>
<evidence type="ECO:0000256" key="4">
    <source>
        <dbReference type="RuleBase" id="RU004335"/>
    </source>
</evidence>
<gene>
    <name evidence="7" type="primary">LOC109721624</name>
</gene>
<dbReference type="InterPro" id="IPR017853">
    <property type="entry name" value="GH"/>
</dbReference>
<dbReference type="GO" id="GO:0042973">
    <property type="term" value="F:glucan endo-1,3-beta-D-glucosidase activity"/>
    <property type="evidence" value="ECO:0007669"/>
    <property type="project" value="UniProtKB-ARBA"/>
</dbReference>
<evidence type="ECO:0000256" key="5">
    <source>
        <dbReference type="RuleBase" id="RU004336"/>
    </source>
</evidence>
<evidence type="ECO:0000313" key="6">
    <source>
        <dbReference type="Proteomes" id="UP000515123"/>
    </source>
</evidence>
<proteinExistence type="inferred from homology"/>
<comment type="similarity">
    <text evidence="1 4">Belongs to the glycosyl hydrolase 17 family.</text>
</comment>
<dbReference type="Gene3D" id="3.20.20.80">
    <property type="entry name" value="Glycosidases"/>
    <property type="match status" value="1"/>
</dbReference>
<evidence type="ECO:0000256" key="1">
    <source>
        <dbReference type="ARBA" id="ARBA00008773"/>
    </source>
</evidence>
<dbReference type="PROSITE" id="PS00587">
    <property type="entry name" value="GLYCOSYL_HYDROL_F17"/>
    <property type="match status" value="1"/>
</dbReference>
<dbReference type="RefSeq" id="XP_020104917.1">
    <property type="nucleotide sequence ID" value="XM_020249328.1"/>
</dbReference>
<reference evidence="6" key="1">
    <citation type="journal article" date="2015" name="Nat. Genet.">
        <title>The pineapple genome and the evolution of CAM photosynthesis.</title>
        <authorList>
            <person name="Ming R."/>
            <person name="VanBuren R."/>
            <person name="Wai C.M."/>
            <person name="Tang H."/>
            <person name="Schatz M.C."/>
            <person name="Bowers J.E."/>
            <person name="Lyons E."/>
            <person name="Wang M.L."/>
            <person name="Chen J."/>
            <person name="Biggers E."/>
            <person name="Zhang J."/>
            <person name="Huang L."/>
            <person name="Zhang L."/>
            <person name="Miao W."/>
            <person name="Zhang J."/>
            <person name="Ye Z."/>
            <person name="Miao C."/>
            <person name="Lin Z."/>
            <person name="Wang H."/>
            <person name="Zhou H."/>
            <person name="Yim W.C."/>
            <person name="Priest H.D."/>
            <person name="Zheng C."/>
            <person name="Woodhouse M."/>
            <person name="Edger P.P."/>
            <person name="Guyot R."/>
            <person name="Guo H.B."/>
            <person name="Guo H."/>
            <person name="Zheng G."/>
            <person name="Singh R."/>
            <person name="Sharma A."/>
            <person name="Min X."/>
            <person name="Zheng Y."/>
            <person name="Lee H."/>
            <person name="Gurtowski J."/>
            <person name="Sedlazeck F.J."/>
            <person name="Harkess A."/>
            <person name="McKain M.R."/>
            <person name="Liao Z."/>
            <person name="Fang J."/>
            <person name="Liu J."/>
            <person name="Zhang X."/>
            <person name="Zhang Q."/>
            <person name="Hu W."/>
            <person name="Qin Y."/>
            <person name="Wang K."/>
            <person name="Chen L.Y."/>
            <person name="Shirley N."/>
            <person name="Lin Y.R."/>
            <person name="Liu L.Y."/>
            <person name="Hernandez A.G."/>
            <person name="Wright C.L."/>
            <person name="Bulone V."/>
            <person name="Tuskan G.A."/>
            <person name="Heath K."/>
            <person name="Zee F."/>
            <person name="Moore P.H."/>
            <person name="Sunkar R."/>
            <person name="Leebens-Mack J.H."/>
            <person name="Mockler T."/>
            <person name="Bennetzen J.L."/>
            <person name="Freeling M."/>
            <person name="Sankoff D."/>
            <person name="Paterson A.H."/>
            <person name="Zhu X."/>
            <person name="Yang X."/>
            <person name="Smith J.A."/>
            <person name="Cushman J.C."/>
            <person name="Paull R.E."/>
            <person name="Yu Q."/>
        </authorList>
    </citation>
    <scope>NUCLEOTIDE SEQUENCE [LARGE SCALE GENOMIC DNA]</scope>
    <source>
        <strain evidence="6">cv. F153</strain>
    </source>
</reference>
<keyword evidence="3 5" id="KW-0326">Glycosidase</keyword>
<dbReference type="InterPro" id="IPR044965">
    <property type="entry name" value="Glyco_hydro_17_plant"/>
</dbReference>
<dbReference type="Gramene" id="Aco003849.1.mrna1">
    <property type="protein sequence ID" value="Aco003849.1.mrna1.cds1"/>
    <property type="gene ID" value="Aco003849.1.path1"/>
</dbReference>
<dbReference type="Proteomes" id="UP000515123">
    <property type="component" value="Linkage group 15"/>
</dbReference>
<dbReference type="OrthoDB" id="751283at2759"/>
<evidence type="ECO:0000256" key="3">
    <source>
        <dbReference type="ARBA" id="ARBA00023295"/>
    </source>
</evidence>
<protein>
    <submittedName>
        <fullName evidence="7">Probable glucan endo-1,3-beta-glucosidase BG4</fullName>
    </submittedName>
</protein>
<dbReference type="GO" id="GO:0005975">
    <property type="term" value="P:carbohydrate metabolic process"/>
    <property type="evidence" value="ECO:0007669"/>
    <property type="project" value="InterPro"/>
</dbReference>
<organism evidence="6 7">
    <name type="scientific">Ananas comosus</name>
    <name type="common">Pineapple</name>
    <name type="synonym">Ananas ananas</name>
    <dbReference type="NCBI Taxonomy" id="4615"/>
    <lineage>
        <taxon>Eukaryota</taxon>
        <taxon>Viridiplantae</taxon>
        <taxon>Streptophyta</taxon>
        <taxon>Embryophyta</taxon>
        <taxon>Tracheophyta</taxon>
        <taxon>Spermatophyta</taxon>
        <taxon>Magnoliopsida</taxon>
        <taxon>Liliopsida</taxon>
        <taxon>Poales</taxon>
        <taxon>Bromeliaceae</taxon>
        <taxon>Bromelioideae</taxon>
        <taxon>Ananas</taxon>
    </lineage>
</organism>
<dbReference type="AlphaFoldDB" id="A0A6P5GAR3"/>
<keyword evidence="2 5" id="KW-0378">Hydrolase</keyword>
<dbReference type="GeneID" id="109721624"/>
<evidence type="ECO:0000313" key="7">
    <source>
        <dbReference type="RefSeq" id="XP_020104917.1"/>
    </source>
</evidence>
<name>A0A6P5GAR3_ANACO</name>
<sequence length="346" mass="37795">MSNIHNILVCISSIRYFYNTDGVAAPLPSNVGVCYGTLGDNLPPPSKVISLMQKCNILKLRLYDPNPDVLAALQGSNLLVSYGVKNQDLAAIAGGVDRARSWVDQFYVPYQNLNVAEIIVGNEVVPGDLARYVVPAMRNLHAAFRSSNFSITITTAISSATLTNTYPPSHSAFTNGAINVMAELVGFLKSSGMPRSMLYVHLYPYFAYAADPANVRRDYALFKAREPVVVDGNLTYYNLFDAMYDGFAWAMEKIGGEGVQLVVGETGWPSAGNGEFTTPALAQTYVTNMYRHVVNDDRTPKNPNKGLGGVLAFALFDEDRKPAGVEQNFGLYYPSMQPVYSSPFSC</sequence>
<accession>A0A6P5GAR3</accession>
<dbReference type="Pfam" id="PF00332">
    <property type="entry name" value="Glyco_hydro_17"/>
    <property type="match status" value="1"/>
</dbReference>
<evidence type="ECO:0000256" key="2">
    <source>
        <dbReference type="ARBA" id="ARBA00022801"/>
    </source>
</evidence>
<dbReference type="PANTHER" id="PTHR32227">
    <property type="entry name" value="GLUCAN ENDO-1,3-BETA-GLUCOSIDASE BG1-RELATED-RELATED"/>
    <property type="match status" value="1"/>
</dbReference>